<keyword evidence="1" id="KW-0812">Transmembrane</keyword>
<feature type="transmembrane region" description="Helical" evidence="1">
    <location>
        <begin position="15"/>
        <end position="34"/>
    </location>
</feature>
<organism evidence="2 3">
    <name type="scientific">Curtobacterium flaccumfaciens pv. flaccumfaciens</name>
    <dbReference type="NCBI Taxonomy" id="138532"/>
    <lineage>
        <taxon>Bacteria</taxon>
        <taxon>Bacillati</taxon>
        <taxon>Actinomycetota</taxon>
        <taxon>Actinomycetes</taxon>
        <taxon>Micrococcales</taxon>
        <taxon>Microbacteriaceae</taxon>
        <taxon>Curtobacterium</taxon>
    </lineage>
</organism>
<dbReference type="RefSeq" id="WP_214563387.1">
    <property type="nucleotide sequence ID" value="NZ_JAHEWX010000018.1"/>
</dbReference>
<accession>A0A9Q2ZQ29</accession>
<dbReference type="EMBL" id="JAHEWX010000018">
    <property type="protein sequence ID" value="MBT1542723.1"/>
    <property type="molecule type" value="Genomic_DNA"/>
</dbReference>
<evidence type="ECO:0000256" key="1">
    <source>
        <dbReference type="SAM" id="Phobius"/>
    </source>
</evidence>
<evidence type="ECO:0000313" key="2">
    <source>
        <dbReference type="EMBL" id="MBT1542723.1"/>
    </source>
</evidence>
<feature type="transmembrane region" description="Helical" evidence="1">
    <location>
        <begin position="97"/>
        <end position="115"/>
    </location>
</feature>
<dbReference type="Proteomes" id="UP000709437">
    <property type="component" value="Unassembled WGS sequence"/>
</dbReference>
<comment type="caution">
    <text evidence="2">The sequence shown here is derived from an EMBL/GenBank/DDBJ whole genome shotgun (WGS) entry which is preliminary data.</text>
</comment>
<feature type="transmembrane region" description="Helical" evidence="1">
    <location>
        <begin position="127"/>
        <end position="145"/>
    </location>
</feature>
<dbReference type="AlphaFoldDB" id="A0A9Q2ZQ29"/>
<name>A0A9Q2ZQ29_9MICO</name>
<protein>
    <recommendedName>
        <fullName evidence="4">DUF2975 domain-containing protein</fullName>
    </recommendedName>
</protein>
<reference evidence="2" key="1">
    <citation type="submission" date="2021-05" db="EMBL/GenBank/DDBJ databases">
        <title>Whole genome sequence of Curtobacterium flaccumfaciens pv. flaccumfaciens strain CFBP 3417.</title>
        <authorList>
            <person name="Osdaghi E."/>
            <person name="Taghouti G."/>
            <person name="Portier P."/>
            <person name="Fazliarab A."/>
            <person name="Taghavi S.M."/>
            <person name="Briand M."/>
            <person name="Le-Saux M."/>
            <person name="Jacques M.-A."/>
        </authorList>
    </citation>
    <scope>NUCLEOTIDE SEQUENCE</scope>
    <source>
        <strain evidence="2">CFBP 3417</strain>
    </source>
</reference>
<evidence type="ECO:0008006" key="4">
    <source>
        <dbReference type="Google" id="ProtNLM"/>
    </source>
</evidence>
<evidence type="ECO:0000313" key="3">
    <source>
        <dbReference type="Proteomes" id="UP000709437"/>
    </source>
</evidence>
<gene>
    <name evidence="2" type="ORF">KK103_13210</name>
</gene>
<feature type="transmembrane region" description="Helical" evidence="1">
    <location>
        <begin position="172"/>
        <end position="189"/>
    </location>
</feature>
<keyword evidence="1" id="KW-1133">Transmembrane helix</keyword>
<sequence>MTTPVYEPPRGRNSYLAYVVSCAIGIVFVVWRYVEQLVRSITSGTVAVPIRMRETRAIPQPPGGATVTSDQLVLRAPVADLPGGAIGCIRVGDALEVLLVSVLIALVAAVAWKISRGGLFDRSTPRILDWLAGAVLAAGFLPSFVRRMGWNWVVSGLGWDGYLPTPVVDHQFLPVYLGLLVVVCFRFALTASQRMVRDQAGLV</sequence>
<proteinExistence type="predicted"/>
<keyword evidence="1" id="KW-0472">Membrane</keyword>